<dbReference type="GO" id="GO:0008413">
    <property type="term" value="F:8-oxo-7,8-dihydroguanosine triphosphate pyrophosphatase activity"/>
    <property type="evidence" value="ECO:0007669"/>
    <property type="project" value="InterPro"/>
</dbReference>
<dbReference type="Pfam" id="PF00730">
    <property type="entry name" value="HhH-GPD"/>
    <property type="match status" value="1"/>
</dbReference>
<dbReference type="KEGG" id="pmj:P9211_17541"/>
<dbReference type="PROSITE" id="PS51462">
    <property type="entry name" value="NUDIX"/>
    <property type="match status" value="1"/>
</dbReference>
<evidence type="ECO:0000256" key="7">
    <source>
        <dbReference type="ARBA" id="ARBA00022723"/>
    </source>
</evidence>
<dbReference type="InterPro" id="IPR000086">
    <property type="entry name" value="NUDIX_hydrolase_dom"/>
</dbReference>
<evidence type="ECO:0000256" key="15">
    <source>
        <dbReference type="PIRSR" id="PIRSR603561-2"/>
    </source>
</evidence>
<organism evidence="17 18">
    <name type="scientific">Prochlorococcus marinus (strain MIT 9211)</name>
    <dbReference type="NCBI Taxonomy" id="93059"/>
    <lineage>
        <taxon>Bacteria</taxon>
        <taxon>Bacillati</taxon>
        <taxon>Cyanobacteriota</taxon>
        <taxon>Cyanophyceae</taxon>
        <taxon>Synechococcales</taxon>
        <taxon>Prochlorococcaceae</taxon>
        <taxon>Prochlorococcus</taxon>
    </lineage>
</organism>
<dbReference type="RefSeq" id="WP_012196305.1">
    <property type="nucleotide sequence ID" value="NC_009976.1"/>
</dbReference>
<dbReference type="SUPFAM" id="SSF48150">
    <property type="entry name" value="DNA-glycosylase"/>
    <property type="match status" value="1"/>
</dbReference>
<feature type="binding site" evidence="14">
    <location>
        <position position="380"/>
    </location>
    <ligand>
        <name>8-oxo-dGTP</name>
        <dbReference type="ChEBI" id="CHEBI:77896"/>
    </ligand>
</feature>
<comment type="similarity">
    <text evidence="3">Belongs to the Nth/MutY family.</text>
</comment>
<dbReference type="OrthoDB" id="9802365at2"/>
<comment type="cofactor">
    <cofactor evidence="15">
        <name>Mg(2+)</name>
        <dbReference type="ChEBI" id="CHEBI:18420"/>
    </cofactor>
</comment>
<dbReference type="GO" id="GO:0034039">
    <property type="term" value="F:8-oxo-7,8-dihydroguanine DNA N-glycosylase activity"/>
    <property type="evidence" value="ECO:0007669"/>
    <property type="project" value="TreeGrafter"/>
</dbReference>
<keyword evidence="15" id="KW-0460">Magnesium</keyword>
<dbReference type="Gene3D" id="3.90.79.10">
    <property type="entry name" value="Nucleoside Triphosphate Pyrophosphohydrolase"/>
    <property type="match status" value="1"/>
</dbReference>
<dbReference type="eggNOG" id="COG1194">
    <property type="taxonomic scope" value="Bacteria"/>
</dbReference>
<dbReference type="PRINTS" id="PR00502">
    <property type="entry name" value="NUDIXFAMILY"/>
</dbReference>
<dbReference type="InterPro" id="IPR020084">
    <property type="entry name" value="NUDIX_hydrolase_CS"/>
</dbReference>
<dbReference type="InterPro" id="IPR003265">
    <property type="entry name" value="HhH-GPD_domain"/>
</dbReference>
<protein>
    <recommendedName>
        <fullName evidence="5">Adenine DNA glycosylase</fullName>
        <ecNumber evidence="4">3.2.2.31</ecNumber>
    </recommendedName>
</protein>
<dbReference type="Proteomes" id="UP000000788">
    <property type="component" value="Chromosome"/>
</dbReference>
<feature type="domain" description="Nudix hydrolase" evidence="16">
    <location>
        <begin position="262"/>
        <end position="391"/>
    </location>
</feature>
<dbReference type="GO" id="GO:0046872">
    <property type="term" value="F:metal ion binding"/>
    <property type="evidence" value="ECO:0007669"/>
    <property type="project" value="UniProtKB-KW"/>
</dbReference>
<gene>
    <name evidence="17" type="primary">mutY</name>
    <name evidence="17" type="ordered locus">P9211_17541</name>
</gene>
<dbReference type="InterPro" id="IPR044298">
    <property type="entry name" value="MIG/MutY"/>
</dbReference>
<dbReference type="NCBIfam" id="TIGR00586">
    <property type="entry name" value="mutt"/>
    <property type="match status" value="1"/>
</dbReference>
<dbReference type="GO" id="GO:0051539">
    <property type="term" value="F:4 iron, 4 sulfur cluster binding"/>
    <property type="evidence" value="ECO:0007669"/>
    <property type="project" value="UniProtKB-KW"/>
</dbReference>
<feature type="binding site" evidence="15">
    <location>
        <position position="318"/>
    </location>
    <ligand>
        <name>Mg(2+)</name>
        <dbReference type="ChEBI" id="CHEBI:18420"/>
    </ligand>
</feature>
<dbReference type="GO" id="GO:0000701">
    <property type="term" value="F:purine-specific mismatch base pair DNA N-glycosylase activity"/>
    <property type="evidence" value="ECO:0007669"/>
    <property type="project" value="UniProtKB-EC"/>
</dbReference>
<dbReference type="GO" id="GO:0032357">
    <property type="term" value="F:oxidized purine DNA binding"/>
    <property type="evidence" value="ECO:0007669"/>
    <property type="project" value="TreeGrafter"/>
</dbReference>
<keyword evidence="8" id="KW-0227">DNA damage</keyword>
<dbReference type="GO" id="GO:0006284">
    <property type="term" value="P:base-excision repair"/>
    <property type="evidence" value="ECO:0007669"/>
    <property type="project" value="InterPro"/>
</dbReference>
<evidence type="ECO:0000313" key="18">
    <source>
        <dbReference type="Proteomes" id="UP000000788"/>
    </source>
</evidence>
<evidence type="ECO:0000256" key="2">
    <source>
        <dbReference type="ARBA" id="ARBA00001966"/>
    </source>
</evidence>
<evidence type="ECO:0000313" key="17">
    <source>
        <dbReference type="EMBL" id="ABX09685.1"/>
    </source>
</evidence>
<accession>A9BD72</accession>
<comment type="catalytic activity">
    <reaction evidence="1">
        <text>Hydrolyzes free adenine bases from 7,8-dihydro-8-oxoguanine:adenine mismatched double-stranded DNA, leaving an apurinic site.</text>
        <dbReference type="EC" id="3.2.2.31"/>
    </reaction>
</comment>
<dbReference type="InterPro" id="IPR029119">
    <property type="entry name" value="MutY_C"/>
</dbReference>
<keyword evidence="7 15" id="KW-0479">Metal-binding</keyword>
<feature type="binding site" evidence="15">
    <location>
        <position position="298"/>
    </location>
    <ligand>
        <name>Mg(2+)</name>
        <dbReference type="ChEBI" id="CHEBI:18420"/>
    </ligand>
</feature>
<evidence type="ECO:0000256" key="8">
    <source>
        <dbReference type="ARBA" id="ARBA00022763"/>
    </source>
</evidence>
<dbReference type="CDD" id="cd00056">
    <property type="entry name" value="ENDO3c"/>
    <property type="match status" value="1"/>
</dbReference>
<dbReference type="eggNOG" id="COG1051">
    <property type="taxonomic scope" value="Bacteria"/>
</dbReference>
<keyword evidence="13" id="KW-0326">Glycosidase</keyword>
<evidence type="ECO:0000256" key="10">
    <source>
        <dbReference type="ARBA" id="ARBA00023004"/>
    </source>
</evidence>
<dbReference type="InterPro" id="IPR015797">
    <property type="entry name" value="NUDIX_hydrolase-like_dom_sf"/>
</dbReference>
<dbReference type="SUPFAM" id="SSF55811">
    <property type="entry name" value="Nudix"/>
    <property type="match status" value="1"/>
</dbReference>
<reference evidence="17 18" key="1">
    <citation type="journal article" date="2007" name="PLoS Genet.">
        <title>Patterns and implications of gene gain and loss in the evolution of Prochlorococcus.</title>
        <authorList>
            <person name="Kettler G.C."/>
            <person name="Martiny A.C."/>
            <person name="Huang K."/>
            <person name="Zucker J."/>
            <person name="Coleman M.L."/>
            <person name="Rodrigue S."/>
            <person name="Chen F."/>
            <person name="Lapidus A."/>
            <person name="Ferriera S."/>
            <person name="Johnson J."/>
            <person name="Steglich C."/>
            <person name="Church G.M."/>
            <person name="Richardson P."/>
            <person name="Chisholm S.W."/>
        </authorList>
    </citation>
    <scope>NUCLEOTIDE SEQUENCE [LARGE SCALE GENOMIC DNA]</scope>
    <source>
        <strain evidence="18">MIT 9211</strain>
    </source>
</reference>
<sequence>MAVGFSQNDLANGVLENPQKIDALRSTLLQWFKSNGRHYIPWKLTKDGTLPNENQYLAVYPILVAEVMLQQTQLKVVLPYWEKWMLALPTLVDLAKAEEDKVLLLWQGLGYYSRARRLHVTSRILLNLIGIPNSLNPANWPKDLESWMNLPGIGRNTAGSIISSAFNLPSPLLDGNVKRVLTRLIGSTKTPNKDLARLWKLSDLLLDKNLPRTFNQALMDLGATICTKYNPICTNCPWQNYCSAYNSGNPENLPVKGQKLILSKAVIGVGLILNKNQDVLIDQRLDEGSMGGMWEFPGGKKEKDESIEMTIARELREELGVEVKVGKKLIEFDHSYTHKKLHFIVHLCELISGKPKPLSSQEVRWVKLSDLQNYPFPKANSYMISALKEYFLISKTKMK</sequence>
<dbReference type="CDD" id="cd03425">
    <property type="entry name" value="NUDIX_MutT_NudA_like"/>
    <property type="match status" value="1"/>
</dbReference>
<evidence type="ECO:0000256" key="9">
    <source>
        <dbReference type="ARBA" id="ARBA00022801"/>
    </source>
</evidence>
<evidence type="ECO:0000259" key="16">
    <source>
        <dbReference type="PROSITE" id="PS51462"/>
    </source>
</evidence>
<dbReference type="InterPro" id="IPR003561">
    <property type="entry name" value="Mutator_MutT"/>
</dbReference>
<dbReference type="InterPro" id="IPR023170">
    <property type="entry name" value="HhH_base_excis_C"/>
</dbReference>
<dbReference type="Pfam" id="PF14815">
    <property type="entry name" value="NUDIX_4"/>
    <property type="match status" value="1"/>
</dbReference>
<evidence type="ECO:0000256" key="13">
    <source>
        <dbReference type="ARBA" id="ARBA00023295"/>
    </source>
</evidence>
<keyword evidence="9" id="KW-0378">Hydrolase</keyword>
<dbReference type="SMART" id="SM00478">
    <property type="entry name" value="ENDO3c"/>
    <property type="match status" value="1"/>
</dbReference>
<dbReference type="STRING" id="93059.P9211_17541"/>
<dbReference type="PANTHER" id="PTHR42944">
    <property type="entry name" value="ADENINE DNA GLYCOSYLASE"/>
    <property type="match status" value="1"/>
</dbReference>
<dbReference type="GO" id="GO:0035485">
    <property type="term" value="F:adenine/guanine mispair binding"/>
    <property type="evidence" value="ECO:0007669"/>
    <property type="project" value="TreeGrafter"/>
</dbReference>
<dbReference type="InterPro" id="IPR020476">
    <property type="entry name" value="Nudix_hydrolase"/>
</dbReference>
<dbReference type="EMBL" id="CP000878">
    <property type="protein sequence ID" value="ABX09685.1"/>
    <property type="molecule type" value="Genomic_DNA"/>
</dbReference>
<keyword evidence="12" id="KW-0234">DNA repair</keyword>
<evidence type="ECO:0000256" key="5">
    <source>
        <dbReference type="ARBA" id="ARBA00022023"/>
    </source>
</evidence>
<keyword evidence="18" id="KW-1185">Reference proteome</keyword>
<dbReference type="GO" id="GO:0006298">
    <property type="term" value="P:mismatch repair"/>
    <property type="evidence" value="ECO:0007669"/>
    <property type="project" value="TreeGrafter"/>
</dbReference>
<dbReference type="PROSITE" id="PS00893">
    <property type="entry name" value="NUDIX_BOX"/>
    <property type="match status" value="1"/>
</dbReference>
<evidence type="ECO:0000256" key="14">
    <source>
        <dbReference type="PIRSR" id="PIRSR603561-1"/>
    </source>
</evidence>
<evidence type="ECO:0000256" key="11">
    <source>
        <dbReference type="ARBA" id="ARBA00023014"/>
    </source>
</evidence>
<evidence type="ECO:0000256" key="1">
    <source>
        <dbReference type="ARBA" id="ARBA00000843"/>
    </source>
</evidence>
<evidence type="ECO:0000256" key="12">
    <source>
        <dbReference type="ARBA" id="ARBA00023204"/>
    </source>
</evidence>
<dbReference type="EC" id="3.2.2.31" evidence="4"/>
<evidence type="ECO:0000256" key="6">
    <source>
        <dbReference type="ARBA" id="ARBA00022485"/>
    </source>
</evidence>
<comment type="cofactor">
    <cofactor evidence="2">
        <name>[4Fe-4S] cluster</name>
        <dbReference type="ChEBI" id="CHEBI:49883"/>
    </cofactor>
</comment>
<dbReference type="PANTHER" id="PTHR42944:SF1">
    <property type="entry name" value="ADENINE DNA GLYCOSYLASE"/>
    <property type="match status" value="1"/>
</dbReference>
<keyword evidence="11" id="KW-0411">Iron-sulfur</keyword>
<keyword evidence="6" id="KW-0004">4Fe-4S</keyword>
<dbReference type="HOGENOM" id="CLU_012862_0_3_3"/>
<keyword evidence="10" id="KW-0408">Iron</keyword>
<dbReference type="Gene3D" id="1.10.1670.10">
    <property type="entry name" value="Helix-hairpin-Helix base-excision DNA repair enzymes (C-terminal)"/>
    <property type="match status" value="1"/>
</dbReference>
<evidence type="ECO:0000256" key="4">
    <source>
        <dbReference type="ARBA" id="ARBA00012045"/>
    </source>
</evidence>
<dbReference type="InterPro" id="IPR011257">
    <property type="entry name" value="DNA_glycosylase"/>
</dbReference>
<dbReference type="AlphaFoldDB" id="A9BD72"/>
<evidence type="ECO:0000256" key="3">
    <source>
        <dbReference type="ARBA" id="ARBA00008343"/>
    </source>
</evidence>
<feature type="binding site" evidence="14">
    <location>
        <begin position="295"/>
        <end position="298"/>
    </location>
    <ligand>
        <name>8-oxo-dGTP</name>
        <dbReference type="ChEBI" id="CHEBI:77896"/>
    </ligand>
</feature>
<dbReference type="Gene3D" id="1.10.340.30">
    <property type="entry name" value="Hypothetical protein, domain 2"/>
    <property type="match status" value="1"/>
</dbReference>
<feature type="binding site" evidence="14">
    <location>
        <position position="284"/>
    </location>
    <ligand>
        <name>8-oxo-dGTP</name>
        <dbReference type="ChEBI" id="CHEBI:77896"/>
    </ligand>
</feature>
<proteinExistence type="inferred from homology"/>
<name>A9BD72_PROM4</name>